<dbReference type="Pfam" id="PF03466">
    <property type="entry name" value="LysR_substrate"/>
    <property type="match status" value="1"/>
</dbReference>
<reference evidence="6 7" key="1">
    <citation type="journal article" date="2016" name="Int. J. Syst. Evol. Microbiol.">
        <title>Chitinibacter fontanus sp. nov., isolated from a spring.</title>
        <authorList>
            <person name="Sheu S.Y."/>
            <person name="Li Y.S."/>
            <person name="Young C.C."/>
            <person name="Chen W.M."/>
        </authorList>
    </citation>
    <scope>NUCLEOTIDE SEQUENCE [LARGE SCALE GENOMIC DNA]</scope>
    <source>
        <strain evidence="6 7">STM-7</strain>
    </source>
</reference>
<dbReference type="CDD" id="cd08420">
    <property type="entry name" value="PBP2_CysL_like"/>
    <property type="match status" value="1"/>
</dbReference>
<evidence type="ECO:0000313" key="7">
    <source>
        <dbReference type="Proteomes" id="UP000510822"/>
    </source>
</evidence>
<dbReference type="PRINTS" id="PR00039">
    <property type="entry name" value="HTHLYSR"/>
</dbReference>
<dbReference type="InterPro" id="IPR000847">
    <property type="entry name" value="LysR_HTH_N"/>
</dbReference>
<gene>
    <name evidence="6" type="ORF">HZU75_10070</name>
</gene>
<dbReference type="PANTHER" id="PTHR30126">
    <property type="entry name" value="HTH-TYPE TRANSCRIPTIONAL REGULATOR"/>
    <property type="match status" value="1"/>
</dbReference>
<dbReference type="InterPro" id="IPR036390">
    <property type="entry name" value="WH_DNA-bd_sf"/>
</dbReference>
<dbReference type="Gene3D" id="3.40.190.10">
    <property type="entry name" value="Periplasmic binding protein-like II"/>
    <property type="match status" value="2"/>
</dbReference>
<feature type="domain" description="HTH lysR-type" evidence="5">
    <location>
        <begin position="4"/>
        <end position="61"/>
    </location>
</feature>
<dbReference type="SUPFAM" id="SSF53850">
    <property type="entry name" value="Periplasmic binding protein-like II"/>
    <property type="match status" value="1"/>
</dbReference>
<dbReference type="InterPro" id="IPR036388">
    <property type="entry name" value="WH-like_DNA-bd_sf"/>
</dbReference>
<evidence type="ECO:0000256" key="3">
    <source>
        <dbReference type="ARBA" id="ARBA00023125"/>
    </source>
</evidence>
<dbReference type="EMBL" id="CP058952">
    <property type="protein sequence ID" value="QLI81855.1"/>
    <property type="molecule type" value="Genomic_DNA"/>
</dbReference>
<dbReference type="Gene3D" id="1.10.10.10">
    <property type="entry name" value="Winged helix-like DNA-binding domain superfamily/Winged helix DNA-binding domain"/>
    <property type="match status" value="1"/>
</dbReference>
<proteinExistence type="inferred from homology"/>
<evidence type="ECO:0000256" key="4">
    <source>
        <dbReference type="ARBA" id="ARBA00023163"/>
    </source>
</evidence>
<dbReference type="Pfam" id="PF00126">
    <property type="entry name" value="HTH_1"/>
    <property type="match status" value="1"/>
</dbReference>
<dbReference type="KEGG" id="cfon:HZU75_10070"/>
<dbReference type="GO" id="GO:0000976">
    <property type="term" value="F:transcription cis-regulatory region binding"/>
    <property type="evidence" value="ECO:0007669"/>
    <property type="project" value="TreeGrafter"/>
</dbReference>
<keyword evidence="3" id="KW-0238">DNA-binding</keyword>
<evidence type="ECO:0000259" key="5">
    <source>
        <dbReference type="PROSITE" id="PS50931"/>
    </source>
</evidence>
<dbReference type="Proteomes" id="UP000510822">
    <property type="component" value="Chromosome"/>
</dbReference>
<keyword evidence="2" id="KW-0805">Transcription regulation</keyword>
<evidence type="ECO:0000256" key="1">
    <source>
        <dbReference type="ARBA" id="ARBA00009437"/>
    </source>
</evidence>
<dbReference type="NCBIfam" id="NF008095">
    <property type="entry name" value="PRK10837.1"/>
    <property type="match status" value="1"/>
</dbReference>
<dbReference type="RefSeq" id="WP_180305962.1">
    <property type="nucleotide sequence ID" value="NZ_CP058952.1"/>
</dbReference>
<sequence length="310" mass="33981">MLKLTLRELEIFVAICQASAVGAAGQKLGLSQSATSGALSELERRLGVQLFDRVGRGVVLNEQGRYLLPKAMDMLQQAQELEANFINGVTGRLRVAASLTIGNYVMPRLLERWLALAPQAQIELEIVNSRTVLRRLLDCRADLGFIEAPYSDPQLVTERWLNDELIVYTRADHPLVGQPTDLTALARSPWILREPGSGVRRMLESMLLPHLGSINVLLELGSGEAIREAVRGGLGIACASRRAIARELASGEFAILPTPGLNLMRQFHLVWHAERRLGGSADQLRSLCHQLLAEEQAGIPTSSNSATEKL</sequence>
<evidence type="ECO:0000256" key="2">
    <source>
        <dbReference type="ARBA" id="ARBA00023015"/>
    </source>
</evidence>
<dbReference type="FunFam" id="1.10.10.10:FF:000001">
    <property type="entry name" value="LysR family transcriptional regulator"/>
    <property type="match status" value="1"/>
</dbReference>
<dbReference type="PROSITE" id="PS50931">
    <property type="entry name" value="HTH_LYSR"/>
    <property type="match status" value="1"/>
</dbReference>
<dbReference type="PANTHER" id="PTHR30126:SF94">
    <property type="entry name" value="LYSR FAMILY TRANSCRIPTIONAL REGULATOR"/>
    <property type="match status" value="1"/>
</dbReference>
<accession>A0A7D5VA43</accession>
<organism evidence="6 7">
    <name type="scientific">Chitinibacter fontanus</name>
    <dbReference type="NCBI Taxonomy" id="1737446"/>
    <lineage>
        <taxon>Bacteria</taxon>
        <taxon>Pseudomonadati</taxon>
        <taxon>Pseudomonadota</taxon>
        <taxon>Betaproteobacteria</taxon>
        <taxon>Neisseriales</taxon>
        <taxon>Chitinibacteraceae</taxon>
        <taxon>Chitinibacter</taxon>
    </lineage>
</organism>
<dbReference type="AlphaFoldDB" id="A0A7D5VA43"/>
<dbReference type="InterPro" id="IPR005119">
    <property type="entry name" value="LysR_subst-bd"/>
</dbReference>
<dbReference type="GO" id="GO:0003700">
    <property type="term" value="F:DNA-binding transcription factor activity"/>
    <property type="evidence" value="ECO:0007669"/>
    <property type="project" value="InterPro"/>
</dbReference>
<comment type="similarity">
    <text evidence="1">Belongs to the LysR transcriptional regulatory family.</text>
</comment>
<protein>
    <submittedName>
        <fullName evidence="6">LysR family transcriptional regulator</fullName>
    </submittedName>
</protein>
<name>A0A7D5VA43_9NEIS</name>
<dbReference type="SUPFAM" id="SSF46785">
    <property type="entry name" value="Winged helix' DNA-binding domain"/>
    <property type="match status" value="1"/>
</dbReference>
<evidence type="ECO:0000313" key="6">
    <source>
        <dbReference type="EMBL" id="QLI81855.1"/>
    </source>
</evidence>
<keyword evidence="7" id="KW-1185">Reference proteome</keyword>
<keyword evidence="4" id="KW-0804">Transcription</keyword>